<gene>
    <name evidence="1" type="ORF">A3K90_06700</name>
</gene>
<organism evidence="1 2">
    <name type="scientific">Pelodictyon luteolum</name>
    <dbReference type="NCBI Taxonomy" id="1100"/>
    <lineage>
        <taxon>Bacteria</taxon>
        <taxon>Pseudomonadati</taxon>
        <taxon>Chlorobiota</taxon>
        <taxon>Chlorobiia</taxon>
        <taxon>Chlorobiales</taxon>
        <taxon>Chlorobiaceae</taxon>
        <taxon>Chlorobium/Pelodictyon group</taxon>
        <taxon>Pelodictyon</taxon>
    </lineage>
</organism>
<dbReference type="EMBL" id="LVWG01000025">
    <property type="protein sequence ID" value="KZK74472.1"/>
    <property type="molecule type" value="Genomic_DNA"/>
</dbReference>
<dbReference type="PANTHER" id="PTHR45947">
    <property type="entry name" value="SULFOQUINOVOSYL TRANSFERASE SQD2"/>
    <property type="match status" value="1"/>
</dbReference>
<keyword evidence="1" id="KW-0808">Transferase</keyword>
<proteinExistence type="predicted"/>
<evidence type="ECO:0000313" key="2">
    <source>
        <dbReference type="Proteomes" id="UP000076481"/>
    </source>
</evidence>
<dbReference type="CDD" id="cd03801">
    <property type="entry name" value="GT4_PimA-like"/>
    <property type="match status" value="1"/>
</dbReference>
<dbReference type="Proteomes" id="UP000076481">
    <property type="component" value="Unassembled WGS sequence"/>
</dbReference>
<reference evidence="1 2" key="1">
    <citation type="submission" date="2016-03" db="EMBL/GenBank/DDBJ databases">
        <title>Speciation and ecological success in dimly lit waters: horizontal gene transfer in a green sulfur bacteria bloom unveiled by metagenomic assembly.</title>
        <authorList>
            <person name="Llorens-Mares T."/>
            <person name="Liu Z."/>
            <person name="Allen L.Z."/>
            <person name="Rusch D.B."/>
            <person name="Craig M.T."/>
            <person name="Dupont C.L."/>
            <person name="Bryant D.A."/>
            <person name="Casamayor E.O."/>
        </authorList>
    </citation>
    <scope>NUCLEOTIDE SEQUENCE [LARGE SCALE GENOMIC DNA]</scope>
    <source>
        <strain evidence="1">CIII</strain>
    </source>
</reference>
<comment type="caution">
    <text evidence="1">The sequence shown here is derived from an EMBL/GenBank/DDBJ whole genome shotgun (WGS) entry which is preliminary data.</text>
</comment>
<dbReference type="PANTHER" id="PTHR45947:SF3">
    <property type="entry name" value="SULFOQUINOVOSYL TRANSFERASE SQD2"/>
    <property type="match status" value="1"/>
</dbReference>
<dbReference type="Gene3D" id="3.40.50.2000">
    <property type="entry name" value="Glycogen Phosphorylase B"/>
    <property type="match status" value="2"/>
</dbReference>
<dbReference type="InterPro" id="IPR050194">
    <property type="entry name" value="Glycosyltransferase_grp1"/>
</dbReference>
<name>A0A165LV92_PELLU</name>
<protein>
    <submittedName>
        <fullName evidence="1">Glycosyl transferase family 1</fullName>
    </submittedName>
</protein>
<dbReference type="AlphaFoldDB" id="A0A165LV92"/>
<sequence length="387" mass="44006">MNYLPVLFGYEASNIGNSHVALSLCRHWHESGRAVQLTLPGAVKGLEYPWLRTAMKGLRQKLTYKFGTNIQARTMAEQLFYKHEKDADIVYLWAGLSLEIFEAFHKRGSRIVIERINCHRKSSWRILEAAADTWNIPYRINTDEKAALIEAKKLEIADAVFCPSPMVRKSMLENGVEETKLLSTSYGWAPERFPGRNDEKKHAERPVFLFVGSICLRKGIPLLLEAWKRAKLDADLVLCGNIAPEIQEHLPPLETYPNVRHVSYTHDMGMIYRSADVFVFPSLEEGGPMVTYEAMAHGIPCLVSEMGAGAIVEKDINGIVLPDMDIDAWAEALTSMALNRQARIDIGQHARQRAERFTWKNVSNQRAELLEQRYPMLWKDQGNATDH</sequence>
<dbReference type="SUPFAM" id="SSF53756">
    <property type="entry name" value="UDP-Glycosyltransferase/glycogen phosphorylase"/>
    <property type="match status" value="1"/>
</dbReference>
<dbReference type="GO" id="GO:0016757">
    <property type="term" value="F:glycosyltransferase activity"/>
    <property type="evidence" value="ECO:0007669"/>
    <property type="project" value="TreeGrafter"/>
</dbReference>
<accession>A0A165LV92</accession>
<dbReference type="Pfam" id="PF13692">
    <property type="entry name" value="Glyco_trans_1_4"/>
    <property type="match status" value="1"/>
</dbReference>
<evidence type="ECO:0000313" key="1">
    <source>
        <dbReference type="EMBL" id="KZK74472.1"/>
    </source>
</evidence>